<protein>
    <submittedName>
        <fullName evidence="2">Uncharacterized protein</fullName>
    </submittedName>
</protein>
<reference evidence="2 3" key="1">
    <citation type="submission" date="2018-10" db="EMBL/GenBank/DDBJ databases">
        <authorList>
            <person name="Ekblom R."/>
            <person name="Jareborg N."/>
        </authorList>
    </citation>
    <scope>NUCLEOTIDE SEQUENCE [LARGE SCALE GENOMIC DNA]</scope>
    <source>
        <tissue evidence="2">Muscle</tissue>
    </source>
</reference>
<evidence type="ECO:0000313" key="2">
    <source>
        <dbReference type="EMBL" id="VCW66734.1"/>
    </source>
</evidence>
<feature type="non-terminal residue" evidence="2">
    <location>
        <position position="40"/>
    </location>
</feature>
<organism evidence="2 3">
    <name type="scientific">Gulo gulo</name>
    <name type="common">Wolverine</name>
    <name type="synonym">Gluton</name>
    <dbReference type="NCBI Taxonomy" id="48420"/>
    <lineage>
        <taxon>Eukaryota</taxon>
        <taxon>Metazoa</taxon>
        <taxon>Chordata</taxon>
        <taxon>Craniata</taxon>
        <taxon>Vertebrata</taxon>
        <taxon>Euteleostomi</taxon>
        <taxon>Mammalia</taxon>
        <taxon>Eutheria</taxon>
        <taxon>Laurasiatheria</taxon>
        <taxon>Carnivora</taxon>
        <taxon>Caniformia</taxon>
        <taxon>Musteloidea</taxon>
        <taxon>Mustelidae</taxon>
        <taxon>Guloninae</taxon>
        <taxon>Gulo</taxon>
    </lineage>
</organism>
<proteinExistence type="predicted"/>
<feature type="region of interest" description="Disordered" evidence="1">
    <location>
        <begin position="1"/>
        <end position="40"/>
    </location>
</feature>
<dbReference type="Proteomes" id="UP000269945">
    <property type="component" value="Unassembled WGS sequence"/>
</dbReference>
<accession>A0A9X9LF81</accession>
<dbReference type="AlphaFoldDB" id="A0A9X9LF81"/>
<name>A0A9X9LF81_GULGU</name>
<dbReference type="EMBL" id="CYRY02002060">
    <property type="protein sequence ID" value="VCW66734.1"/>
    <property type="molecule type" value="Genomic_DNA"/>
</dbReference>
<comment type="caution">
    <text evidence="2">The sequence shown here is derived from an EMBL/GenBank/DDBJ whole genome shotgun (WGS) entry which is preliminary data.</text>
</comment>
<evidence type="ECO:0000256" key="1">
    <source>
        <dbReference type="SAM" id="MobiDB-lite"/>
    </source>
</evidence>
<evidence type="ECO:0000313" key="3">
    <source>
        <dbReference type="Proteomes" id="UP000269945"/>
    </source>
</evidence>
<sequence>MLPELLRDGGGGGVGFPHQALTRVHPGPSSCPLSLHCAPS</sequence>
<keyword evidence="3" id="KW-1185">Reference proteome</keyword>
<gene>
    <name evidence="2" type="ORF">BN2614_LOCUS3</name>
</gene>